<organism evidence="1 4">
    <name type="scientific">Lactobacillus selangorensis</name>
    <dbReference type="NCBI Taxonomy" id="81857"/>
    <lineage>
        <taxon>Bacteria</taxon>
        <taxon>Bacillati</taxon>
        <taxon>Bacillota</taxon>
        <taxon>Bacilli</taxon>
        <taxon>Lactobacillales</taxon>
        <taxon>Lactobacillaceae</taxon>
        <taxon>Lactobacillus</taxon>
    </lineage>
</organism>
<dbReference type="PATRIC" id="fig|81857.3.peg.393"/>
<evidence type="ECO:0000313" key="3">
    <source>
        <dbReference type="Proteomes" id="UP000051645"/>
    </source>
</evidence>
<dbReference type="SUPFAM" id="SSF53335">
    <property type="entry name" value="S-adenosyl-L-methionine-dependent methyltransferases"/>
    <property type="match status" value="1"/>
</dbReference>
<keyword evidence="1" id="KW-0489">Methyltransferase</keyword>
<dbReference type="GO" id="GO:0008168">
    <property type="term" value="F:methyltransferase activity"/>
    <property type="evidence" value="ECO:0007669"/>
    <property type="project" value="UniProtKB-KW"/>
</dbReference>
<accession>A0A0R2FLK1</accession>
<dbReference type="GO" id="GO:0032259">
    <property type="term" value="P:methylation"/>
    <property type="evidence" value="ECO:0007669"/>
    <property type="project" value="UniProtKB-KW"/>
</dbReference>
<dbReference type="Proteomes" id="UP000051645">
    <property type="component" value="Unassembled WGS sequence"/>
</dbReference>
<evidence type="ECO:0000313" key="1">
    <source>
        <dbReference type="EMBL" id="KRN29503.1"/>
    </source>
</evidence>
<dbReference type="STRING" id="81857.IV38_GL000388"/>
<dbReference type="RefSeq" id="WP_057768574.1">
    <property type="nucleotide sequence ID" value="NZ_JQAT01000001.1"/>
</dbReference>
<evidence type="ECO:0000313" key="4">
    <source>
        <dbReference type="Proteomes" id="UP000051751"/>
    </source>
</evidence>
<evidence type="ECO:0000313" key="2">
    <source>
        <dbReference type="EMBL" id="KRN33967.1"/>
    </source>
</evidence>
<dbReference type="Proteomes" id="UP000051751">
    <property type="component" value="Unassembled WGS sequence"/>
</dbReference>
<protein>
    <submittedName>
        <fullName evidence="1">SAM-dependent methyltransferase</fullName>
    </submittedName>
</protein>
<dbReference type="OrthoDB" id="2248737at2"/>
<dbReference type="EMBL" id="JQAT01000001">
    <property type="protein sequence ID" value="KRN29503.1"/>
    <property type="molecule type" value="Genomic_DNA"/>
</dbReference>
<proteinExistence type="predicted"/>
<keyword evidence="1" id="KW-0808">Transferase</keyword>
<dbReference type="InterPro" id="IPR029063">
    <property type="entry name" value="SAM-dependent_MTases_sf"/>
</dbReference>
<dbReference type="AlphaFoldDB" id="A0A0R2FLK1"/>
<sequence length="256" mass="29497">MADAYLMRLKKMRQHFDWEPAVQRQLAAIKASVLQLQGHELPAFGLPELGIGPDVLITDFARRTWTDAEWAAEQHWLSDCDHLLRNYRQYVEVHFGMWAYITQDVMQNWVHLFPHQHWLELMSGNGYISRGLRDQGQQVVATDSLAWTSENETGRQLETKVLPLDAVTAVQCYGPWADAIVLSWSPDGDPVDQQILAAIRSLPQPVQFFCIGEKNGATNSAGFWQQAHEQHSPRLTLLNHHYPHFDLMRDQIYWLA</sequence>
<comment type="caution">
    <text evidence="1">The sequence shown here is derived from an EMBL/GenBank/DDBJ whole genome shotgun (WGS) entry which is preliminary data.</text>
</comment>
<gene>
    <name evidence="1" type="ORF">IV38_GL000388</name>
    <name evidence="2" type="ORF">IV40_GL000280</name>
</gene>
<dbReference type="EMBL" id="JQAZ01000001">
    <property type="protein sequence ID" value="KRN33967.1"/>
    <property type="molecule type" value="Genomic_DNA"/>
</dbReference>
<name>A0A0R2FLK1_9LACO</name>
<keyword evidence="3" id="KW-1185">Reference proteome</keyword>
<reference evidence="3 4" key="1">
    <citation type="journal article" date="2015" name="Genome Announc.">
        <title>Expanding the biotechnology potential of lactobacilli through comparative genomics of 213 strains and associated genera.</title>
        <authorList>
            <person name="Sun Z."/>
            <person name="Harris H.M."/>
            <person name="McCann A."/>
            <person name="Guo C."/>
            <person name="Argimon S."/>
            <person name="Zhang W."/>
            <person name="Yang X."/>
            <person name="Jeffery I.B."/>
            <person name="Cooney J.C."/>
            <person name="Kagawa T.F."/>
            <person name="Liu W."/>
            <person name="Song Y."/>
            <person name="Salvetti E."/>
            <person name="Wrobel A."/>
            <person name="Rasinkangas P."/>
            <person name="Parkhill J."/>
            <person name="Rea M.C."/>
            <person name="O'Sullivan O."/>
            <person name="Ritari J."/>
            <person name="Douillard F.P."/>
            <person name="Paul Ross R."/>
            <person name="Yang R."/>
            <person name="Briner A.E."/>
            <person name="Felis G.E."/>
            <person name="de Vos W.M."/>
            <person name="Barrangou R."/>
            <person name="Klaenhammer T.R."/>
            <person name="Caufield P.W."/>
            <person name="Cui Y."/>
            <person name="Zhang H."/>
            <person name="O'Toole P.W."/>
        </authorList>
    </citation>
    <scope>NUCLEOTIDE SEQUENCE [LARGE SCALE GENOMIC DNA]</scope>
    <source>
        <strain evidence="1 4">ATCC BAA-66</strain>
        <strain evidence="2 3">DSM 13344</strain>
    </source>
</reference>